<dbReference type="GO" id="GO:0046872">
    <property type="term" value="F:metal ion binding"/>
    <property type="evidence" value="ECO:0007669"/>
    <property type="project" value="UniProtKB-KW"/>
</dbReference>
<dbReference type="InterPro" id="IPR050963">
    <property type="entry name" value="Sirohydro_Cobaltochel/CbiX"/>
</dbReference>
<dbReference type="PANTHER" id="PTHR33542:SF5">
    <property type="entry name" value="FERROCHELATASE CHE1"/>
    <property type="match status" value="1"/>
</dbReference>
<evidence type="ECO:0000256" key="2">
    <source>
        <dbReference type="ARBA" id="ARBA00023239"/>
    </source>
</evidence>
<dbReference type="AlphaFoldDB" id="A0A5R9B8T0"/>
<organism evidence="3 4">
    <name type="scientific">Nesterenkonia salmonea</name>
    <dbReference type="NCBI Taxonomy" id="1804987"/>
    <lineage>
        <taxon>Bacteria</taxon>
        <taxon>Bacillati</taxon>
        <taxon>Actinomycetota</taxon>
        <taxon>Actinomycetes</taxon>
        <taxon>Micrococcales</taxon>
        <taxon>Micrococcaceae</taxon>
        <taxon>Nesterenkonia</taxon>
    </lineage>
</organism>
<dbReference type="PANTHER" id="PTHR33542">
    <property type="entry name" value="SIROHYDROCHLORIN FERROCHELATASE, CHLOROPLASTIC"/>
    <property type="match status" value="1"/>
</dbReference>
<sequence length="251" mass="25733">MPVFAGARTAVLAAISHGTNYPAGQDAVKGLVEQTVIKAAGSESVTDIQLGHVDVQQPDPESVLSGYAPKEPAVLVPLLLSAGFHVNVDLRKAAEAAGAGRPVVVAGALGPDARLVDALEQRLSESGADPATDVFILGAAGSSNAGAVQDVKTTADMLAERLGCPVQDSYLSFAQPTVHDAVSAARAANPDKRVVIASYLLAPGYFQNMMTRQGADISTGPLLDVVGGNADVPPGLPDIVLDRFHQGLARL</sequence>
<dbReference type="InterPro" id="IPR002762">
    <property type="entry name" value="CbiX-like"/>
</dbReference>
<name>A0A5R9B8T0_9MICC</name>
<dbReference type="Gene3D" id="3.40.50.1400">
    <property type="match status" value="2"/>
</dbReference>
<gene>
    <name evidence="3" type="ORF">FEF26_11695</name>
</gene>
<proteinExistence type="predicted"/>
<dbReference type="SUPFAM" id="SSF53800">
    <property type="entry name" value="Chelatase"/>
    <property type="match status" value="1"/>
</dbReference>
<evidence type="ECO:0000313" key="3">
    <source>
        <dbReference type="EMBL" id="TLP94581.1"/>
    </source>
</evidence>
<evidence type="ECO:0000256" key="1">
    <source>
        <dbReference type="ARBA" id="ARBA00022723"/>
    </source>
</evidence>
<dbReference type="RefSeq" id="WP_138253719.1">
    <property type="nucleotide sequence ID" value="NZ_VAVZ01000033.1"/>
</dbReference>
<keyword evidence="2" id="KW-0456">Lyase</keyword>
<dbReference type="GO" id="GO:0016829">
    <property type="term" value="F:lyase activity"/>
    <property type="evidence" value="ECO:0007669"/>
    <property type="project" value="UniProtKB-KW"/>
</dbReference>
<keyword evidence="4" id="KW-1185">Reference proteome</keyword>
<dbReference type="Proteomes" id="UP000310458">
    <property type="component" value="Unassembled WGS sequence"/>
</dbReference>
<dbReference type="EMBL" id="VAVZ01000033">
    <property type="protein sequence ID" value="TLP94581.1"/>
    <property type="molecule type" value="Genomic_DNA"/>
</dbReference>
<protein>
    <submittedName>
        <fullName evidence="3">Cobalamin biosynthesis protein CbiX</fullName>
    </submittedName>
</protein>
<reference evidence="3 4" key="1">
    <citation type="submission" date="2019-05" db="EMBL/GenBank/DDBJ databases">
        <title>Nesterenkonia sp. GY074 isolated from the Southern Atlantic Ocean.</title>
        <authorList>
            <person name="Zhang G."/>
        </authorList>
    </citation>
    <scope>NUCLEOTIDE SEQUENCE [LARGE SCALE GENOMIC DNA]</scope>
    <source>
        <strain evidence="3 4">GY074</strain>
    </source>
</reference>
<keyword evidence="1" id="KW-0479">Metal-binding</keyword>
<dbReference type="Pfam" id="PF01903">
    <property type="entry name" value="CbiX"/>
    <property type="match status" value="2"/>
</dbReference>
<evidence type="ECO:0000313" key="4">
    <source>
        <dbReference type="Proteomes" id="UP000310458"/>
    </source>
</evidence>
<dbReference type="OrthoDB" id="7345302at2"/>
<comment type="caution">
    <text evidence="3">The sequence shown here is derived from an EMBL/GenBank/DDBJ whole genome shotgun (WGS) entry which is preliminary data.</text>
</comment>
<accession>A0A5R9B8T0</accession>